<keyword evidence="3" id="KW-0804">Transcription</keyword>
<accession>A0ABY8IR19</accession>
<dbReference type="InterPro" id="IPR008920">
    <property type="entry name" value="TF_FadR/GntR_C"/>
</dbReference>
<dbReference type="SMART" id="SM00345">
    <property type="entry name" value="HTH_GNTR"/>
    <property type="match status" value="1"/>
</dbReference>
<evidence type="ECO:0000313" key="5">
    <source>
        <dbReference type="EMBL" id="WFS25971.1"/>
    </source>
</evidence>
<evidence type="ECO:0000256" key="3">
    <source>
        <dbReference type="ARBA" id="ARBA00023163"/>
    </source>
</evidence>
<feature type="domain" description="HTH gntR-type" evidence="4">
    <location>
        <begin position="8"/>
        <end position="75"/>
    </location>
</feature>
<keyword evidence="2" id="KW-0238">DNA-binding</keyword>
<keyword evidence="1" id="KW-0805">Transcription regulation</keyword>
<dbReference type="PANTHER" id="PTHR43537">
    <property type="entry name" value="TRANSCRIPTIONAL REGULATOR, GNTR FAMILY"/>
    <property type="match status" value="1"/>
</dbReference>
<dbReference type="Gene3D" id="1.20.120.530">
    <property type="entry name" value="GntR ligand-binding domain-like"/>
    <property type="match status" value="1"/>
</dbReference>
<organism evidence="5 6">
    <name type="scientific">Rhizobium rhododendri</name>
    <dbReference type="NCBI Taxonomy" id="2506430"/>
    <lineage>
        <taxon>Bacteria</taxon>
        <taxon>Pseudomonadati</taxon>
        <taxon>Pseudomonadota</taxon>
        <taxon>Alphaproteobacteria</taxon>
        <taxon>Hyphomicrobiales</taxon>
        <taxon>Rhizobiaceae</taxon>
        <taxon>Rhizobium/Agrobacterium group</taxon>
        <taxon>Rhizobium</taxon>
    </lineage>
</organism>
<geneLocation type="plasmid" evidence="5 6">
    <name>unnamed1</name>
</geneLocation>
<dbReference type="Pfam" id="PF00392">
    <property type="entry name" value="GntR"/>
    <property type="match status" value="1"/>
</dbReference>
<dbReference type="InterPro" id="IPR000524">
    <property type="entry name" value="Tscrpt_reg_HTH_GntR"/>
</dbReference>
<dbReference type="SUPFAM" id="SSF48008">
    <property type="entry name" value="GntR ligand-binding domain-like"/>
    <property type="match status" value="1"/>
</dbReference>
<protein>
    <submittedName>
        <fullName evidence="5">GntR family transcriptional regulator</fullName>
    </submittedName>
</protein>
<gene>
    <name evidence="5" type="ORF">PR018_20875</name>
</gene>
<evidence type="ECO:0000313" key="6">
    <source>
        <dbReference type="Proteomes" id="UP000318939"/>
    </source>
</evidence>
<dbReference type="PANTHER" id="PTHR43537:SF24">
    <property type="entry name" value="GLUCONATE OPERON TRANSCRIPTIONAL REPRESSOR"/>
    <property type="match status" value="1"/>
</dbReference>
<evidence type="ECO:0000259" key="4">
    <source>
        <dbReference type="PROSITE" id="PS50949"/>
    </source>
</evidence>
<dbReference type="SMART" id="SM00895">
    <property type="entry name" value="FCD"/>
    <property type="match status" value="1"/>
</dbReference>
<dbReference type="SUPFAM" id="SSF46785">
    <property type="entry name" value="Winged helix' DNA-binding domain"/>
    <property type="match status" value="1"/>
</dbReference>
<keyword evidence="5" id="KW-0614">Plasmid</keyword>
<dbReference type="RefSeq" id="WP_244615430.1">
    <property type="nucleotide sequence ID" value="NZ_CP117268.1"/>
</dbReference>
<dbReference type="Pfam" id="PF07729">
    <property type="entry name" value="FCD"/>
    <property type="match status" value="1"/>
</dbReference>
<dbReference type="Gene3D" id="1.10.10.10">
    <property type="entry name" value="Winged helix-like DNA-binding domain superfamily/Winged helix DNA-binding domain"/>
    <property type="match status" value="1"/>
</dbReference>
<dbReference type="PROSITE" id="PS50949">
    <property type="entry name" value="HTH_GNTR"/>
    <property type="match status" value="1"/>
</dbReference>
<dbReference type="InterPro" id="IPR011711">
    <property type="entry name" value="GntR_C"/>
</dbReference>
<dbReference type="PRINTS" id="PR00035">
    <property type="entry name" value="HTHGNTR"/>
</dbReference>
<dbReference type="InterPro" id="IPR036390">
    <property type="entry name" value="WH_DNA-bd_sf"/>
</dbReference>
<dbReference type="InterPro" id="IPR036388">
    <property type="entry name" value="WH-like_DNA-bd_sf"/>
</dbReference>
<proteinExistence type="predicted"/>
<dbReference type="Proteomes" id="UP000318939">
    <property type="component" value="Plasmid unnamed1"/>
</dbReference>
<dbReference type="EMBL" id="CP117268">
    <property type="protein sequence ID" value="WFS25971.1"/>
    <property type="molecule type" value="Genomic_DNA"/>
</dbReference>
<keyword evidence="6" id="KW-1185">Reference proteome</keyword>
<name>A0ABY8IR19_9HYPH</name>
<evidence type="ECO:0000256" key="1">
    <source>
        <dbReference type="ARBA" id="ARBA00023015"/>
    </source>
</evidence>
<reference evidence="5 6" key="1">
    <citation type="journal article" date="2019" name="Phytopathology">
        <title>A Novel Group of Rhizobium tumorigenes-Like Agrobacteria Associated with Crown Gall Disease of Rhododendron and Blueberry.</title>
        <authorList>
            <person name="Kuzmanovic N."/>
            <person name="Behrens P."/>
            <person name="Idczak E."/>
            <person name="Wagner S."/>
            <person name="Gotz M."/>
            <person name="Sproer C."/>
            <person name="Bunk B."/>
            <person name="Overmann J."/>
            <person name="Smalla K."/>
        </authorList>
    </citation>
    <scope>NUCLEOTIDE SEQUENCE [LARGE SCALE GENOMIC DNA]</scope>
    <source>
        <strain evidence="6">rho-6.2</strain>
    </source>
</reference>
<sequence>MSVMTGEASLAERAYDELSRLVLTRKLPGGSLVVEGRLGQQLDISRTPIREAILRLAAEGLLVKQGSRSYAVRQVQPVEFFQALKVRELLEGEAVELSVGRIKPETIDALRSDILRLGTLEAQAAEHWDTDDRLHMLFPQALGNDVLVRMIRQLRVTTRLFELTSPAGRVAADAAEHVALLDAFARGDGRRARAMMVTHLRNVASEILDIVSGRDISPARRRT</sequence>
<evidence type="ECO:0000256" key="2">
    <source>
        <dbReference type="ARBA" id="ARBA00023125"/>
    </source>
</evidence>
<reference evidence="5 6" key="2">
    <citation type="journal article" date="2023" name="MicrobiologyOpen">
        <title>Genomics of the tumorigenes clade of the family Rhizobiaceae and description of Rhizobium rhododendri sp. nov.</title>
        <authorList>
            <person name="Kuzmanovic N."/>
            <person name="diCenzo G.C."/>
            <person name="Bunk B."/>
            <person name="Sproeer C."/>
            <person name="Fruehling A."/>
            <person name="Neumann-Schaal M."/>
            <person name="Overmann J."/>
            <person name="Smalla K."/>
        </authorList>
    </citation>
    <scope>NUCLEOTIDE SEQUENCE [LARGE SCALE GENOMIC DNA]</scope>
    <source>
        <strain evidence="6">rho-6.2</strain>
        <plasmid evidence="5 6">unnamed1</plasmid>
    </source>
</reference>